<name>A0A8H4T4N1_9HYPO</name>
<protein>
    <submittedName>
        <fullName evidence="1">Uncharacterized protein</fullName>
    </submittedName>
</protein>
<gene>
    <name evidence="1" type="ORF">FSARC_12977</name>
</gene>
<reference evidence="1" key="2">
    <citation type="submission" date="2020-05" db="EMBL/GenBank/DDBJ databases">
        <authorList>
            <person name="Kim H.-S."/>
            <person name="Proctor R.H."/>
            <person name="Brown D.W."/>
        </authorList>
    </citation>
    <scope>NUCLEOTIDE SEQUENCE</scope>
    <source>
        <strain evidence="1">NRRL 20472</strain>
    </source>
</reference>
<proteinExistence type="predicted"/>
<sequence length="259" mass="30212">MANKRLSRSPESLALLRTIWPELCVDGSNFQKHYSHILEYFDNELNIIRDNGDFYAVQSAHSICTLIQEMKTLDVITRRQILSTARERIPRLPVADDKLLRSIDVAIRLWLTIDISSSNFGRDNILSWRSDQTLQDLIHSHFKDKRRTKYPRTENRINPHLTAEFLNSNFGYTITWTHSLADHLAIDWKYKVITIYEHKICLYNHMRFPGSSIVPQDVIEEAVDTMNLLFPFQDDATKRFLSKKENNSMDLDTATDPGN</sequence>
<evidence type="ECO:0000313" key="2">
    <source>
        <dbReference type="Proteomes" id="UP000622797"/>
    </source>
</evidence>
<dbReference type="EMBL" id="JABEXW010000926">
    <property type="protein sequence ID" value="KAF4951250.1"/>
    <property type="molecule type" value="Genomic_DNA"/>
</dbReference>
<accession>A0A8H4T4N1</accession>
<organism evidence="1 2">
    <name type="scientific">Fusarium sarcochroum</name>
    <dbReference type="NCBI Taxonomy" id="1208366"/>
    <lineage>
        <taxon>Eukaryota</taxon>
        <taxon>Fungi</taxon>
        <taxon>Dikarya</taxon>
        <taxon>Ascomycota</taxon>
        <taxon>Pezizomycotina</taxon>
        <taxon>Sordariomycetes</taxon>
        <taxon>Hypocreomycetidae</taxon>
        <taxon>Hypocreales</taxon>
        <taxon>Nectriaceae</taxon>
        <taxon>Fusarium</taxon>
        <taxon>Fusarium lateritium species complex</taxon>
    </lineage>
</organism>
<evidence type="ECO:0000313" key="1">
    <source>
        <dbReference type="EMBL" id="KAF4951250.1"/>
    </source>
</evidence>
<comment type="caution">
    <text evidence="1">The sequence shown here is derived from an EMBL/GenBank/DDBJ whole genome shotgun (WGS) entry which is preliminary data.</text>
</comment>
<dbReference type="Proteomes" id="UP000622797">
    <property type="component" value="Unassembled WGS sequence"/>
</dbReference>
<dbReference type="OrthoDB" id="5428890at2759"/>
<reference evidence="1" key="1">
    <citation type="journal article" date="2020" name="BMC Genomics">
        <title>Correction to: Identification and distribution of gene clusters required for synthesis of sphingolipid metabolism inhibitors in diverse species of the filamentous fungus Fusarium.</title>
        <authorList>
            <person name="Kim H.S."/>
            <person name="Lohmar J.M."/>
            <person name="Busman M."/>
            <person name="Brown D.W."/>
            <person name="Naumann T.A."/>
            <person name="Divon H.H."/>
            <person name="Lysoe E."/>
            <person name="Uhlig S."/>
            <person name="Proctor R.H."/>
        </authorList>
    </citation>
    <scope>NUCLEOTIDE SEQUENCE</scope>
    <source>
        <strain evidence="1">NRRL 20472</strain>
    </source>
</reference>
<keyword evidence="2" id="KW-1185">Reference proteome</keyword>
<dbReference type="AlphaFoldDB" id="A0A8H4T4N1"/>